<proteinExistence type="predicted"/>
<dbReference type="EMBL" id="JAUJEB010000005">
    <property type="protein sequence ID" value="MDN5214759.1"/>
    <property type="molecule type" value="Genomic_DNA"/>
</dbReference>
<evidence type="ECO:0000313" key="2">
    <source>
        <dbReference type="EMBL" id="MDN5214759.1"/>
    </source>
</evidence>
<accession>A0ABT8LAJ3</accession>
<protein>
    <submittedName>
        <fullName evidence="2">YdcF family protein</fullName>
    </submittedName>
</protein>
<dbReference type="Proteomes" id="UP001172083">
    <property type="component" value="Unassembled WGS sequence"/>
</dbReference>
<dbReference type="InterPro" id="IPR051599">
    <property type="entry name" value="Cell_Envelope_Assoc"/>
</dbReference>
<reference evidence="2" key="1">
    <citation type="submission" date="2023-06" db="EMBL/GenBank/DDBJ databases">
        <title>Genomic of Agaribacillus aureum.</title>
        <authorList>
            <person name="Wang G."/>
        </authorList>
    </citation>
    <scope>NUCLEOTIDE SEQUENCE</scope>
    <source>
        <strain evidence="2">BMA12</strain>
    </source>
</reference>
<dbReference type="InterPro" id="IPR003848">
    <property type="entry name" value="DUF218"/>
</dbReference>
<comment type="caution">
    <text evidence="2">The sequence shown here is derived from an EMBL/GenBank/DDBJ whole genome shotgun (WGS) entry which is preliminary data.</text>
</comment>
<dbReference type="PANTHER" id="PTHR30336:SF20">
    <property type="entry name" value="DUF218 DOMAIN-CONTAINING PROTEIN"/>
    <property type="match status" value="1"/>
</dbReference>
<keyword evidence="3" id="KW-1185">Reference proteome</keyword>
<dbReference type="PANTHER" id="PTHR30336">
    <property type="entry name" value="INNER MEMBRANE PROTEIN, PROBABLE PERMEASE"/>
    <property type="match status" value="1"/>
</dbReference>
<evidence type="ECO:0000313" key="3">
    <source>
        <dbReference type="Proteomes" id="UP001172083"/>
    </source>
</evidence>
<name>A0ABT8LAJ3_9BACT</name>
<sequence length="163" mass="18467">MKKEVLIVLGAPNSPTGELSNIAKSRLDYCASIYSKGKRVLCTGGWGEHFNTAPEAHAVYAKRYLIEKGVFEEDFLAFALSQNTVDDAIKVKKIISNITASKWTIITSDFHKERVVLIFQEILKGFDFTFTGVKSNLENDHLERLIKHEQEAVQLILRNGLYY</sequence>
<organism evidence="2 3">
    <name type="scientific">Agaribacillus aureus</name>
    <dbReference type="NCBI Taxonomy" id="3051825"/>
    <lineage>
        <taxon>Bacteria</taxon>
        <taxon>Pseudomonadati</taxon>
        <taxon>Bacteroidota</taxon>
        <taxon>Cytophagia</taxon>
        <taxon>Cytophagales</taxon>
        <taxon>Splendidivirgaceae</taxon>
        <taxon>Agaribacillus</taxon>
    </lineage>
</organism>
<dbReference type="CDD" id="cd06259">
    <property type="entry name" value="YdcF-like"/>
    <property type="match status" value="1"/>
</dbReference>
<dbReference type="Gene3D" id="3.40.50.620">
    <property type="entry name" value="HUPs"/>
    <property type="match status" value="1"/>
</dbReference>
<dbReference type="Pfam" id="PF02698">
    <property type="entry name" value="DUF218"/>
    <property type="match status" value="1"/>
</dbReference>
<feature type="domain" description="DUF218" evidence="1">
    <location>
        <begin position="5"/>
        <end position="126"/>
    </location>
</feature>
<evidence type="ECO:0000259" key="1">
    <source>
        <dbReference type="Pfam" id="PF02698"/>
    </source>
</evidence>
<dbReference type="RefSeq" id="WP_346760098.1">
    <property type="nucleotide sequence ID" value="NZ_JAUJEB010000005.1"/>
</dbReference>
<gene>
    <name evidence="2" type="ORF">QQ020_21955</name>
</gene>
<dbReference type="InterPro" id="IPR014729">
    <property type="entry name" value="Rossmann-like_a/b/a_fold"/>
</dbReference>